<dbReference type="EMBL" id="JAVDTT010000008">
    <property type="protein sequence ID" value="MDR6843312.1"/>
    <property type="molecule type" value="Genomic_DNA"/>
</dbReference>
<feature type="compositionally biased region" description="Polar residues" evidence="2">
    <location>
        <begin position="36"/>
        <end position="56"/>
    </location>
</feature>
<dbReference type="PANTHER" id="PTHR46580">
    <property type="entry name" value="SENSOR KINASE-RELATED"/>
    <property type="match status" value="1"/>
</dbReference>
<dbReference type="InterPro" id="IPR013517">
    <property type="entry name" value="FG-GAP"/>
</dbReference>
<dbReference type="InterPro" id="IPR024079">
    <property type="entry name" value="MetalloPept_cat_dom_sf"/>
</dbReference>
<keyword evidence="1 3" id="KW-0732">Signal</keyword>
<reference evidence="4 5" key="1">
    <citation type="submission" date="2023-07" db="EMBL/GenBank/DDBJ databases">
        <title>Sorghum-associated microbial communities from plants grown in Nebraska, USA.</title>
        <authorList>
            <person name="Schachtman D."/>
        </authorList>
    </citation>
    <scope>NUCLEOTIDE SEQUENCE [LARGE SCALE GENOMIC DNA]</scope>
    <source>
        <strain evidence="4 5">BE107</strain>
    </source>
</reference>
<evidence type="ECO:0000313" key="4">
    <source>
        <dbReference type="EMBL" id="MDR6843312.1"/>
    </source>
</evidence>
<dbReference type="InterPro" id="IPR028994">
    <property type="entry name" value="Integrin_alpha_N"/>
</dbReference>
<dbReference type="RefSeq" id="WP_310096395.1">
    <property type="nucleotide sequence ID" value="NZ_JAVDTT010000008.1"/>
</dbReference>
<evidence type="ECO:0000256" key="3">
    <source>
        <dbReference type="SAM" id="SignalP"/>
    </source>
</evidence>
<name>A0ABU1RXD1_9GAMM</name>
<dbReference type="Gene3D" id="2.130.10.130">
    <property type="entry name" value="Integrin alpha, N-terminal"/>
    <property type="match status" value="1"/>
</dbReference>
<evidence type="ECO:0000256" key="1">
    <source>
        <dbReference type="ARBA" id="ARBA00022729"/>
    </source>
</evidence>
<dbReference type="SUPFAM" id="SSF69318">
    <property type="entry name" value="Integrin alpha N-terminal domain"/>
    <property type="match status" value="1"/>
</dbReference>
<protein>
    <recommendedName>
        <fullName evidence="6">Repeat domain-containing protein</fullName>
    </recommendedName>
</protein>
<dbReference type="Pfam" id="PF13517">
    <property type="entry name" value="FG-GAP_3"/>
    <property type="match status" value="2"/>
</dbReference>
<feature type="region of interest" description="Disordered" evidence="2">
    <location>
        <begin position="25"/>
        <end position="58"/>
    </location>
</feature>
<feature type="signal peptide" evidence="3">
    <location>
        <begin position="1"/>
        <end position="21"/>
    </location>
</feature>
<dbReference type="Pfam" id="PF13583">
    <property type="entry name" value="Reprolysin_4"/>
    <property type="match status" value="1"/>
</dbReference>
<dbReference type="Gene3D" id="3.40.390.10">
    <property type="entry name" value="Collagenase (Catalytic Domain)"/>
    <property type="match status" value="1"/>
</dbReference>
<proteinExistence type="predicted"/>
<gene>
    <name evidence="4" type="ORF">J2W94_003627</name>
</gene>
<evidence type="ECO:0000256" key="2">
    <source>
        <dbReference type="SAM" id="MobiDB-lite"/>
    </source>
</evidence>
<dbReference type="SUPFAM" id="SSF55486">
    <property type="entry name" value="Metalloproteases ('zincins'), catalytic domain"/>
    <property type="match status" value="1"/>
</dbReference>
<evidence type="ECO:0000313" key="5">
    <source>
        <dbReference type="Proteomes" id="UP001254759"/>
    </source>
</evidence>
<accession>A0ABU1RXD1</accession>
<evidence type="ECO:0008006" key="6">
    <source>
        <dbReference type="Google" id="ProtNLM"/>
    </source>
</evidence>
<organism evidence="4 5">
    <name type="scientific">Pseudoxanthomonas sacheonensis</name>
    <dbReference type="NCBI Taxonomy" id="443615"/>
    <lineage>
        <taxon>Bacteria</taxon>
        <taxon>Pseudomonadati</taxon>
        <taxon>Pseudomonadota</taxon>
        <taxon>Gammaproteobacteria</taxon>
        <taxon>Lysobacterales</taxon>
        <taxon>Lysobacteraceae</taxon>
        <taxon>Pseudoxanthomonas</taxon>
    </lineage>
</organism>
<dbReference type="Proteomes" id="UP001254759">
    <property type="component" value="Unassembled WGS sequence"/>
</dbReference>
<keyword evidence="5" id="KW-1185">Reference proteome</keyword>
<dbReference type="PANTHER" id="PTHR46580:SF2">
    <property type="entry name" value="MAM DOMAIN-CONTAINING PROTEIN"/>
    <property type="match status" value="1"/>
</dbReference>
<sequence>MKFRVGACALLVCLAGCTAEAPNTKFGDQKGAASANGRTAQRLPSVQAGRQASRSVANAPDHGELISYKNKGAAIKREGAYTWYPVAISEAHALKAVVDGVMSIPSPDGSQVKVRYERHVEHPDGNWTWIGRVIGGDQKQEAILTFGEDAVYGSIPQMAGAPLSLQTRGGQLYAVQTDLSKVKNPNSRTDMMVPPALALRSALLKSAPKAQVSQSAVETKAASAANTIDIVIGYTAGFATARGSQSAAVTQLVYLVDVGNQAFTNSLITGALRIVNTVQVNYTDTTTNKAALGELTGYNGTATVPVPASLAPIRTARDQYGADLAVLVRKFQTPENDGCGIAWLNGSDQTAIDPATDDDFGFAVISDGNDTGTDGNGYFCAPETMVHELAHLMGSAHDRDNSKKDDGSLLYGRYPYSFGMKTTEANGNFYTIMAYGDNNQNFYRTFSNPLVLKCGPAGSNLACGVANQTDNARSLNQTIPVVATFRNTVVPIAGKARNDINGDGKSDLIFRNASVELVGWWEMNGAVATNKRNRSVSSAYTLGATGDFNGDGKADLAWTNSARQLIIQTSTGTALNSTVVTNDFGAGWTLVGAGDISGDGKSDLIFRNASAQLVSWWEMNGTTVTTTRSRSVSSPYTLTATGDFNGDGRTDLVWTNAARQLIIQISTGAALNSVVVVNDFGAGWTSIGAGDISGDGRADLIFRNVAAQLVGWWEMNGTTVITTRSRAVSTPYTLSATGDFNGDQKTDLAWTNASRQLIIQTSTGTALNSTVVTNDFGAGWSLLNGGR</sequence>
<feature type="chain" id="PRO_5047414904" description="Repeat domain-containing protein" evidence="3">
    <location>
        <begin position="22"/>
        <end position="787"/>
    </location>
</feature>
<comment type="caution">
    <text evidence="4">The sequence shown here is derived from an EMBL/GenBank/DDBJ whole genome shotgun (WGS) entry which is preliminary data.</text>
</comment>